<dbReference type="InterPro" id="IPR018746">
    <property type="entry name" value="DUF2298"/>
</dbReference>
<feature type="transmembrane region" description="Helical" evidence="1">
    <location>
        <begin position="215"/>
        <end position="236"/>
    </location>
</feature>
<accession>A0A6B0SJ26</accession>
<reference evidence="2 3" key="1">
    <citation type="submission" date="2019-12" db="EMBL/GenBank/DDBJ databases">
        <title>Isolation and characterization of three novel carbon monoxide-oxidizing members of Halobacteria from salione crusts and soils.</title>
        <authorList>
            <person name="Myers M.R."/>
            <person name="King G.M."/>
        </authorList>
    </citation>
    <scope>NUCLEOTIDE SEQUENCE [LARGE SCALE GENOMIC DNA]</scope>
    <source>
        <strain evidence="2 3">PCN9</strain>
    </source>
</reference>
<feature type="transmembrane region" description="Helical" evidence="1">
    <location>
        <begin position="12"/>
        <end position="30"/>
    </location>
</feature>
<dbReference type="AlphaFoldDB" id="A0A6B0SJ26"/>
<feature type="transmembrane region" description="Helical" evidence="1">
    <location>
        <begin position="443"/>
        <end position="464"/>
    </location>
</feature>
<keyword evidence="1" id="KW-0812">Transmembrane</keyword>
<feature type="transmembrane region" description="Helical" evidence="1">
    <location>
        <begin position="298"/>
        <end position="319"/>
    </location>
</feature>
<dbReference type="Pfam" id="PF10060">
    <property type="entry name" value="DUF2298"/>
    <property type="match status" value="1"/>
</dbReference>
<proteinExistence type="predicted"/>
<feature type="transmembrane region" description="Helical" evidence="1">
    <location>
        <begin position="401"/>
        <end position="422"/>
    </location>
</feature>
<feature type="transmembrane region" description="Helical" evidence="1">
    <location>
        <begin position="331"/>
        <end position="351"/>
    </location>
</feature>
<feature type="transmembrane region" description="Helical" evidence="1">
    <location>
        <begin position="96"/>
        <end position="114"/>
    </location>
</feature>
<feature type="non-terminal residue" evidence="2">
    <location>
        <position position="494"/>
    </location>
</feature>
<protein>
    <submittedName>
        <fullName evidence="2">Uncharacterized protein</fullName>
    </submittedName>
</protein>
<dbReference type="PANTHER" id="PTHR10790:SF51">
    <property type="entry name" value="TETRATRICOPEPTIDE REPEAT PROTEIN"/>
    <property type="match status" value="1"/>
</dbReference>
<dbReference type="PANTHER" id="PTHR10790">
    <property type="entry name" value="TPR-DOMAIN CONTAINING PROTEIN"/>
    <property type="match status" value="1"/>
</dbReference>
<comment type="caution">
    <text evidence="2">The sequence shown here is derived from an EMBL/GenBank/DDBJ whole genome shotgun (WGS) entry which is preliminary data.</text>
</comment>
<keyword evidence="3" id="KW-1185">Reference proteome</keyword>
<evidence type="ECO:0000313" key="2">
    <source>
        <dbReference type="EMBL" id="MXR21804.1"/>
    </source>
</evidence>
<dbReference type="EMBL" id="WUUU01000154">
    <property type="protein sequence ID" value="MXR21804.1"/>
    <property type="molecule type" value="Genomic_DNA"/>
</dbReference>
<evidence type="ECO:0000313" key="3">
    <source>
        <dbReference type="Proteomes" id="UP000471521"/>
    </source>
</evidence>
<gene>
    <name evidence="2" type="ORF">GRX66_14765</name>
</gene>
<organism evidence="2 3">
    <name type="scientific">Halobacterium bonnevillei</name>
    <dbReference type="NCBI Taxonomy" id="2692200"/>
    <lineage>
        <taxon>Archaea</taxon>
        <taxon>Methanobacteriati</taxon>
        <taxon>Methanobacteriota</taxon>
        <taxon>Stenosarchaea group</taxon>
        <taxon>Halobacteria</taxon>
        <taxon>Halobacteriales</taxon>
        <taxon>Halobacteriaceae</taxon>
        <taxon>Halobacterium</taxon>
    </lineage>
</organism>
<dbReference type="OrthoDB" id="313199at2157"/>
<dbReference type="RefSeq" id="WP_201293042.1">
    <property type="nucleotide sequence ID" value="NZ_WUUU01000154.1"/>
</dbReference>
<feature type="transmembrane region" description="Helical" evidence="1">
    <location>
        <begin position="63"/>
        <end position="84"/>
    </location>
</feature>
<dbReference type="Proteomes" id="UP000471521">
    <property type="component" value="Unassembled WGS sequence"/>
</dbReference>
<name>A0A6B0SJ26_9EURY</name>
<feature type="transmembrane region" description="Helical" evidence="1">
    <location>
        <begin position="476"/>
        <end position="492"/>
    </location>
</feature>
<evidence type="ECO:0000256" key="1">
    <source>
        <dbReference type="SAM" id="Phobius"/>
    </source>
</evidence>
<keyword evidence="1" id="KW-1133">Transmembrane helix</keyword>
<feature type="transmembrane region" description="Helical" evidence="1">
    <location>
        <begin position="183"/>
        <end position="203"/>
    </location>
</feature>
<keyword evidence="1" id="KW-0472">Membrane</keyword>
<sequence length="494" mass="52537">MSETALLLFQWLLLYAGLFLAGLPVARLLFPAAPDDGAGFAIPVATVVVTMVAFYVGQFTFGPWTALFTVGVLVALGATAHRAARRRGLADYDRRRIAGAFAVFVTGFLFVVALRSMNPVMSGYGGEKFLHTGLLNAVLRAEALPPEDMWYAGKPVRYYYGLPVFNAVAALLTDTSVEYVHNLALAGYFGTLVVGAYSLSGWLTRDRGYSRRLGGALGVFFVALAGNTVTVVRFALGALPTDLAVKYGRAAFNVNRADYPAVLFEQSKLSTWGWWDTRYVVEGTLQEFPLYSFVKADMHGHTVTTGFLVLSAALAYSYVQTPATARKRRAALLFGGIAVVAGYFGVTNTWSMPSAVGMAWLACVYADPHPATLLPGAIGKRLRAVAPDPDNSFGARVLTEAWRTIVAAVVAAGVGIVGYALASPFLLASVPPNEGIGLFPPRTSAIGVLLIYGSLLALFVAYLFTRYTGVDEASPRGVLAAVAGLAVAVVVARG</sequence>